<feature type="domain" description="HAMP" evidence="15">
    <location>
        <begin position="293"/>
        <end position="347"/>
    </location>
</feature>
<protein>
    <submittedName>
        <fullName evidence="16">Putative methyl-accepting chemotaxis protein</fullName>
    </submittedName>
</protein>
<dbReference type="GO" id="GO:0004888">
    <property type="term" value="F:transmembrane signaling receptor activity"/>
    <property type="evidence" value="ECO:0007669"/>
    <property type="project" value="InterPro"/>
</dbReference>
<keyword evidence="17" id="KW-1185">Reference proteome</keyword>
<evidence type="ECO:0000256" key="9">
    <source>
        <dbReference type="ARBA" id="ARBA00023224"/>
    </source>
</evidence>
<dbReference type="CDD" id="cd12912">
    <property type="entry name" value="PDC2_MCP_like"/>
    <property type="match status" value="1"/>
</dbReference>
<dbReference type="PRINTS" id="PR00260">
    <property type="entry name" value="CHEMTRNSDUCR"/>
</dbReference>
<dbReference type="Pfam" id="PF00672">
    <property type="entry name" value="HAMP"/>
    <property type="match status" value="1"/>
</dbReference>
<evidence type="ECO:0000256" key="6">
    <source>
        <dbReference type="ARBA" id="ARBA00022692"/>
    </source>
</evidence>
<dbReference type="GO" id="GO:0006935">
    <property type="term" value="P:chemotaxis"/>
    <property type="evidence" value="ECO:0007669"/>
    <property type="project" value="UniProtKB-KW"/>
</dbReference>
<keyword evidence="12" id="KW-0175">Coiled coil</keyword>
<dbReference type="eggNOG" id="COG0840">
    <property type="taxonomic scope" value="Bacteria"/>
</dbReference>
<dbReference type="Proteomes" id="UP000006201">
    <property type="component" value="Unassembled WGS sequence"/>
</dbReference>
<dbReference type="FunFam" id="3.30.450.20:FF:000048">
    <property type="entry name" value="Methyl-accepting chemotaxis protein"/>
    <property type="match status" value="1"/>
</dbReference>
<dbReference type="InterPro" id="IPR029151">
    <property type="entry name" value="Sensor-like_sf"/>
</dbReference>
<organism evidence="16 17">
    <name type="scientific">Pseudoalteromonas tunicata D2</name>
    <dbReference type="NCBI Taxonomy" id="87626"/>
    <lineage>
        <taxon>Bacteria</taxon>
        <taxon>Pseudomonadati</taxon>
        <taxon>Pseudomonadota</taxon>
        <taxon>Gammaproteobacteria</taxon>
        <taxon>Alteromonadales</taxon>
        <taxon>Pseudoalteromonadaceae</taxon>
        <taxon>Pseudoalteromonas</taxon>
    </lineage>
</organism>
<dbReference type="STRING" id="87626.PTD2_15077"/>
<dbReference type="HOGENOM" id="CLU_000445_107_19_6"/>
<evidence type="ECO:0000259" key="15">
    <source>
        <dbReference type="PROSITE" id="PS50885"/>
    </source>
</evidence>
<dbReference type="RefSeq" id="WP_009838635.1">
    <property type="nucleotide sequence ID" value="NZ_AAOH01000006.1"/>
</dbReference>
<gene>
    <name evidence="16" type="ORF">PTD2_15077</name>
</gene>
<dbReference type="Gene3D" id="3.30.450.20">
    <property type="entry name" value="PAS domain"/>
    <property type="match status" value="2"/>
</dbReference>
<keyword evidence="8 13" id="KW-0472">Membrane</keyword>
<dbReference type="EMBL" id="AAOH01000006">
    <property type="protein sequence ID" value="EAR27373.1"/>
    <property type="molecule type" value="Genomic_DNA"/>
</dbReference>
<dbReference type="FunFam" id="1.10.287.950:FF:000001">
    <property type="entry name" value="Methyl-accepting chemotaxis sensory transducer"/>
    <property type="match status" value="1"/>
</dbReference>
<keyword evidence="2" id="KW-1003">Cell membrane</keyword>
<dbReference type="CDD" id="cd12913">
    <property type="entry name" value="PDC1_MCP_like"/>
    <property type="match status" value="1"/>
</dbReference>
<dbReference type="AlphaFoldDB" id="A4CCT0"/>
<evidence type="ECO:0000256" key="10">
    <source>
        <dbReference type="ARBA" id="ARBA00029447"/>
    </source>
</evidence>
<sequence length="624" mass="66961">MRVTFKAKIVFVSSFVLLAALIFISVQQYFLIKNKLEQQVSLSVNEIIVGIGQTVSAQIQGKADLATLTATLVEQTSNLAAAGSILAAPILQSNFLLIGYGQEQSGRYVASDPSWDPGATWDPRKRPWYQDAKNAKKLIITAPYADAVSKEILVSIATPVIQQGQFTGAIFFDVSLAALGKMINQVNLFNAGFAFMVSGDGSIISHPNAALNGQASSSFLGQTRLSDEFQDVELEGKSHLVKFYKVAGVDWWVGVALEKSKVFSAVSEMRQDSMIYSLLSLIFGVVGLWYLVNVMLRPLTLINDAMNEVATGNADLTVRLAQSNEQEFAALAQSFNQFTARLQKLIKDIQELGHEILSDAQSTSQGALSSNNALQQQLAALESLAAATNQLAATSNVIASTAKEAADAVQKTDNSAIAGQAVVNKTTALIGELSAQITATYDVVQQLAESSAGIETILAVINSIAEQTNLLALNAAIEAARAGDTGRGFAVVADEVRTLAQRTQEATTEIKTKIDQLQSSAKSAGIEMQRSNQLASETEAQAEQANTALSAIRQAIEHIVALNLQTAQSINEQCIVVESVNQNAFEIKDLSHLVAEQANGVDITMRNQVSNIAKQEQMLEQFKV</sequence>
<dbReference type="InterPro" id="IPR004090">
    <property type="entry name" value="Chemotax_Me-accpt_rcpt"/>
</dbReference>
<dbReference type="SUPFAM" id="SSF58104">
    <property type="entry name" value="Methyl-accepting chemotaxis protein (MCP) signaling domain"/>
    <property type="match status" value="1"/>
</dbReference>
<keyword evidence="9 11" id="KW-0807">Transducer</keyword>
<dbReference type="Pfam" id="PF02743">
    <property type="entry name" value="dCache_1"/>
    <property type="match status" value="1"/>
</dbReference>
<name>A4CCT0_9GAMM</name>
<dbReference type="InterPro" id="IPR004089">
    <property type="entry name" value="MCPsignal_dom"/>
</dbReference>
<dbReference type="Gene3D" id="1.10.287.950">
    <property type="entry name" value="Methyl-accepting chemotaxis protein"/>
    <property type="match status" value="1"/>
</dbReference>
<evidence type="ECO:0000313" key="16">
    <source>
        <dbReference type="EMBL" id="EAR27373.1"/>
    </source>
</evidence>
<dbReference type="SMART" id="SM00304">
    <property type="entry name" value="HAMP"/>
    <property type="match status" value="1"/>
</dbReference>
<dbReference type="GO" id="GO:0016597">
    <property type="term" value="F:amino acid binding"/>
    <property type="evidence" value="ECO:0007669"/>
    <property type="project" value="UniProtKB-ARBA"/>
</dbReference>
<evidence type="ECO:0000256" key="7">
    <source>
        <dbReference type="ARBA" id="ARBA00022989"/>
    </source>
</evidence>
<proteinExistence type="inferred from homology"/>
<dbReference type="Pfam" id="PF00015">
    <property type="entry name" value="MCPsignal"/>
    <property type="match status" value="1"/>
</dbReference>
<accession>A4CCT0</accession>
<dbReference type="GO" id="GO:0005886">
    <property type="term" value="C:plasma membrane"/>
    <property type="evidence" value="ECO:0007669"/>
    <property type="project" value="UniProtKB-SubCell"/>
</dbReference>
<evidence type="ECO:0000256" key="11">
    <source>
        <dbReference type="PROSITE-ProRule" id="PRU00284"/>
    </source>
</evidence>
<evidence type="ECO:0000256" key="8">
    <source>
        <dbReference type="ARBA" id="ARBA00023136"/>
    </source>
</evidence>
<dbReference type="PROSITE" id="PS50885">
    <property type="entry name" value="HAMP"/>
    <property type="match status" value="1"/>
</dbReference>
<evidence type="ECO:0000256" key="4">
    <source>
        <dbReference type="ARBA" id="ARBA00022500"/>
    </source>
</evidence>
<dbReference type="SUPFAM" id="SSF103190">
    <property type="entry name" value="Sensory domain-like"/>
    <property type="match status" value="1"/>
</dbReference>
<keyword evidence="5" id="KW-0997">Cell inner membrane</keyword>
<dbReference type="GO" id="GO:0007165">
    <property type="term" value="P:signal transduction"/>
    <property type="evidence" value="ECO:0007669"/>
    <property type="project" value="UniProtKB-KW"/>
</dbReference>
<feature type="transmembrane region" description="Helical" evidence="13">
    <location>
        <begin position="274"/>
        <end position="292"/>
    </location>
</feature>
<reference evidence="16 17" key="1">
    <citation type="submission" date="2006-02" db="EMBL/GenBank/DDBJ databases">
        <authorList>
            <person name="Moran M.A."/>
            <person name="Kjelleberg S."/>
            <person name="Egan S."/>
            <person name="Saunders N."/>
            <person name="Thomas T."/>
            <person name="Ferriera S."/>
            <person name="Johnson J."/>
            <person name="Kravitz S."/>
            <person name="Halpern A."/>
            <person name="Remington K."/>
            <person name="Beeson K."/>
            <person name="Tran B."/>
            <person name="Rogers Y.-H."/>
            <person name="Friedman R."/>
            <person name="Venter J.C."/>
        </authorList>
    </citation>
    <scope>NUCLEOTIDE SEQUENCE [LARGE SCALE GENOMIC DNA]</scope>
    <source>
        <strain evidence="16 17">D2</strain>
    </source>
</reference>
<comment type="similarity">
    <text evidence="10">Belongs to the methyl-accepting chemotaxis (MCP) protein family.</text>
</comment>
<keyword evidence="6 13" id="KW-0812">Transmembrane</keyword>
<evidence type="ECO:0000259" key="14">
    <source>
        <dbReference type="PROSITE" id="PS50111"/>
    </source>
</evidence>
<dbReference type="InterPro" id="IPR003660">
    <property type="entry name" value="HAMP_dom"/>
</dbReference>
<feature type="coiled-coil region" evidence="12">
    <location>
        <begin position="528"/>
        <end position="555"/>
    </location>
</feature>
<evidence type="ECO:0000256" key="12">
    <source>
        <dbReference type="SAM" id="Coils"/>
    </source>
</evidence>
<comment type="caution">
    <text evidence="16">The sequence shown here is derived from an EMBL/GenBank/DDBJ whole genome shotgun (WGS) entry which is preliminary data.</text>
</comment>
<feature type="domain" description="Methyl-accepting transducer" evidence="14">
    <location>
        <begin position="352"/>
        <end position="588"/>
    </location>
</feature>
<keyword evidence="4" id="KW-0145">Chemotaxis</keyword>
<dbReference type="PANTHER" id="PTHR32089:SF117">
    <property type="entry name" value="METHYL ACCEPTING SENSORY TRANSDUCER WITH CACHE_1 SMALL MOLECULE BINDING DOMAIN"/>
    <property type="match status" value="1"/>
</dbReference>
<keyword evidence="7 13" id="KW-1133">Transmembrane helix</keyword>
<dbReference type="PANTHER" id="PTHR32089">
    <property type="entry name" value="METHYL-ACCEPTING CHEMOTAXIS PROTEIN MCPB"/>
    <property type="match status" value="1"/>
</dbReference>
<evidence type="ECO:0000256" key="13">
    <source>
        <dbReference type="SAM" id="Phobius"/>
    </source>
</evidence>
<evidence type="ECO:0000256" key="1">
    <source>
        <dbReference type="ARBA" id="ARBA00004651"/>
    </source>
</evidence>
<evidence type="ECO:0000256" key="2">
    <source>
        <dbReference type="ARBA" id="ARBA00022475"/>
    </source>
</evidence>
<dbReference type="OrthoDB" id="2489132at2"/>
<evidence type="ECO:0000256" key="3">
    <source>
        <dbReference type="ARBA" id="ARBA00022481"/>
    </source>
</evidence>
<keyword evidence="3" id="KW-0488">Methylation</keyword>
<dbReference type="GO" id="GO:0043200">
    <property type="term" value="P:response to amino acid"/>
    <property type="evidence" value="ECO:0007669"/>
    <property type="project" value="UniProtKB-ARBA"/>
</dbReference>
<evidence type="ECO:0000256" key="5">
    <source>
        <dbReference type="ARBA" id="ARBA00022519"/>
    </source>
</evidence>
<dbReference type="PROSITE" id="PS50111">
    <property type="entry name" value="CHEMOTAXIS_TRANSDUC_2"/>
    <property type="match status" value="1"/>
</dbReference>
<dbReference type="SMART" id="SM00283">
    <property type="entry name" value="MA"/>
    <property type="match status" value="1"/>
</dbReference>
<evidence type="ECO:0000313" key="17">
    <source>
        <dbReference type="Proteomes" id="UP000006201"/>
    </source>
</evidence>
<dbReference type="InterPro" id="IPR033479">
    <property type="entry name" value="dCache_1"/>
</dbReference>
<comment type="subcellular location">
    <subcellularLocation>
        <location evidence="1">Cell membrane</location>
        <topology evidence="1">Multi-pass membrane protein</topology>
    </subcellularLocation>
</comment>
<dbReference type="CDD" id="cd06225">
    <property type="entry name" value="HAMP"/>
    <property type="match status" value="1"/>
</dbReference>
<dbReference type="CDD" id="cd11386">
    <property type="entry name" value="MCP_signal"/>
    <property type="match status" value="1"/>
</dbReference>